<dbReference type="EMBL" id="JAMZEC010000001">
    <property type="protein sequence ID" value="MCP2352201.1"/>
    <property type="molecule type" value="Genomic_DNA"/>
</dbReference>
<dbReference type="InterPro" id="IPR016040">
    <property type="entry name" value="NAD(P)-bd_dom"/>
</dbReference>
<dbReference type="InterPro" id="IPR036291">
    <property type="entry name" value="NAD(P)-bd_dom_sf"/>
</dbReference>
<name>A0ABT1KDV3_9ACTN</name>
<proteinExistence type="predicted"/>
<dbReference type="SUPFAM" id="SSF51735">
    <property type="entry name" value="NAD(P)-binding Rossmann-fold domains"/>
    <property type="match status" value="1"/>
</dbReference>
<gene>
    <name evidence="2" type="ORF">HD595_008323</name>
</gene>
<evidence type="ECO:0000313" key="3">
    <source>
        <dbReference type="Proteomes" id="UP001320766"/>
    </source>
</evidence>
<accession>A0ABT1KDV3</accession>
<feature type="domain" description="NAD(P)-binding" evidence="1">
    <location>
        <begin position="6"/>
        <end position="137"/>
    </location>
</feature>
<keyword evidence="3" id="KW-1185">Reference proteome</keyword>
<protein>
    <submittedName>
        <fullName evidence="2">Uncharacterized protein YbjT (DUF2867 family)</fullName>
    </submittedName>
</protein>
<dbReference type="PANTHER" id="PTHR43162:SF1">
    <property type="entry name" value="PRESTALK A DIFFERENTIATION PROTEIN A"/>
    <property type="match status" value="1"/>
</dbReference>
<dbReference type="InterPro" id="IPR051604">
    <property type="entry name" value="Ergot_Alk_Oxidoreductase"/>
</dbReference>
<dbReference type="RefSeq" id="WP_253779358.1">
    <property type="nucleotide sequence ID" value="NZ_BAAAVE010000034.1"/>
</dbReference>
<dbReference type="PANTHER" id="PTHR43162">
    <property type="match status" value="1"/>
</dbReference>
<dbReference type="Gene3D" id="3.90.25.10">
    <property type="entry name" value="UDP-galactose 4-epimerase, domain 1"/>
    <property type="match status" value="1"/>
</dbReference>
<organism evidence="2 3">
    <name type="scientific">Nonomuraea roseoviolacea subsp. carminata</name>
    <dbReference type="NCBI Taxonomy" id="160689"/>
    <lineage>
        <taxon>Bacteria</taxon>
        <taxon>Bacillati</taxon>
        <taxon>Actinomycetota</taxon>
        <taxon>Actinomycetes</taxon>
        <taxon>Streptosporangiales</taxon>
        <taxon>Streptosporangiaceae</taxon>
        <taxon>Nonomuraea</taxon>
    </lineage>
</organism>
<dbReference type="Gene3D" id="3.40.50.720">
    <property type="entry name" value="NAD(P)-binding Rossmann-like Domain"/>
    <property type="match status" value="1"/>
</dbReference>
<reference evidence="2 3" key="1">
    <citation type="submission" date="2022-06" db="EMBL/GenBank/DDBJ databases">
        <title>Sequencing the genomes of 1000 actinobacteria strains.</title>
        <authorList>
            <person name="Klenk H.-P."/>
        </authorList>
    </citation>
    <scope>NUCLEOTIDE SEQUENCE [LARGE SCALE GENOMIC DNA]</scope>
    <source>
        <strain evidence="2 3">DSM 44170</strain>
    </source>
</reference>
<evidence type="ECO:0000259" key="1">
    <source>
        <dbReference type="Pfam" id="PF13460"/>
    </source>
</evidence>
<dbReference type="Proteomes" id="UP001320766">
    <property type="component" value="Unassembled WGS sequence"/>
</dbReference>
<dbReference type="Pfam" id="PF13460">
    <property type="entry name" value="NAD_binding_10"/>
    <property type="match status" value="1"/>
</dbReference>
<evidence type="ECO:0000313" key="2">
    <source>
        <dbReference type="EMBL" id="MCP2352201.1"/>
    </source>
</evidence>
<sequence>MILITGATGALGRPLAHLLAREGAKVRAVTRDPGAAHLPGGVEVVRGDPSRPDTLARHLDGVTTVLLHSRACGDTPGDLLALAREHGAGKVVALSAVNVDDPLGLQPSRAMGDRNKETDAAAAESGMEWTSLRASSFAGNALVSWGAQIRAGDVVRYVYAGFAEPLLDERDLVEVAARALLTDDLAGRRLELTGPESVSHERAVTIIGEAAGRPLRFEEVAPEAAEEGMVRRGLPRPFVSALMARYARYAALPPAEPTGAVEEALGRPARSFARWAADHATAFRA</sequence>
<comment type="caution">
    <text evidence="2">The sequence shown here is derived from an EMBL/GenBank/DDBJ whole genome shotgun (WGS) entry which is preliminary data.</text>
</comment>